<sequence length="308" mass="35502">MNVSDFTFLLQHPSKVVSPVQTKQLEDIIEEYPYFQAARAIHLKGLKNLNSFKFNNALKITAAHTTDRDVLFDFITSRDFLQNAIADSISGRSLSINEHETISEEVAADTPIETMLNEETEDNPLPQNVKEAEQILDPALFKSMDPHIDESIANAKKAAEEKLEIGKPLPFTKKEKYSFMEWLQLTSATPIERQVIKEDNHDLSLDNKTSFEDEDGKAKRKKFDLIDKFIENNPKIVPREKIDKIDISESLKMDKNELMTETLAKVYLEQKKYKKAIQAYRILSLKYPEKSSFFADRIKTVEKIQKEN</sequence>
<reference evidence="1 2" key="1">
    <citation type="submission" date="2024-07" db="EMBL/GenBank/DDBJ databases">
        <title>The genome sequence of type strain Sediminicola arcticus GDMCC 1.2805.</title>
        <authorList>
            <person name="Liu Y."/>
        </authorList>
    </citation>
    <scope>NUCLEOTIDE SEQUENCE [LARGE SCALE GENOMIC DNA]</scope>
    <source>
        <strain evidence="1 2">GDMCC 1.2805</strain>
    </source>
</reference>
<keyword evidence="2" id="KW-1185">Reference proteome</keyword>
<comment type="caution">
    <text evidence="1">The sequence shown here is derived from an EMBL/GenBank/DDBJ whole genome shotgun (WGS) entry which is preliminary data.</text>
</comment>
<dbReference type="Proteomes" id="UP001549799">
    <property type="component" value="Unassembled WGS sequence"/>
</dbReference>
<name>A0ABV2SW40_9FLAO</name>
<dbReference type="EMBL" id="JBEXAE010000005">
    <property type="protein sequence ID" value="MET6991383.1"/>
    <property type="molecule type" value="Genomic_DNA"/>
</dbReference>
<evidence type="ECO:0000313" key="1">
    <source>
        <dbReference type="EMBL" id="MET6991383.1"/>
    </source>
</evidence>
<evidence type="ECO:0008006" key="3">
    <source>
        <dbReference type="Google" id="ProtNLM"/>
    </source>
</evidence>
<gene>
    <name evidence="1" type="ORF">ABXZ36_12080</name>
</gene>
<protein>
    <recommendedName>
        <fullName evidence="3">Tetratricopeptide repeat protein</fullName>
    </recommendedName>
</protein>
<dbReference type="RefSeq" id="WP_354615925.1">
    <property type="nucleotide sequence ID" value="NZ_JBEXAE010000005.1"/>
</dbReference>
<proteinExistence type="predicted"/>
<evidence type="ECO:0000313" key="2">
    <source>
        <dbReference type="Proteomes" id="UP001549799"/>
    </source>
</evidence>
<accession>A0ABV2SW40</accession>
<organism evidence="1 2">
    <name type="scientific">Sediminicola arcticus</name>
    <dbReference type="NCBI Taxonomy" id="1574308"/>
    <lineage>
        <taxon>Bacteria</taxon>
        <taxon>Pseudomonadati</taxon>
        <taxon>Bacteroidota</taxon>
        <taxon>Flavobacteriia</taxon>
        <taxon>Flavobacteriales</taxon>
        <taxon>Flavobacteriaceae</taxon>
        <taxon>Sediminicola</taxon>
    </lineage>
</organism>